<evidence type="ECO:0000313" key="1">
    <source>
        <dbReference type="EMBL" id="WDE97364.1"/>
    </source>
</evidence>
<reference evidence="1 2" key="1">
    <citation type="submission" date="2023-02" db="EMBL/GenBank/DDBJ databases">
        <title>Genome sequence of Lentisphaera profundi SAORIC-696.</title>
        <authorList>
            <person name="Kim e."/>
            <person name="Cho J.-C."/>
            <person name="Choi A."/>
            <person name="Kang I."/>
        </authorList>
    </citation>
    <scope>NUCLEOTIDE SEQUENCE [LARGE SCALE GENOMIC DNA]</scope>
    <source>
        <strain evidence="1 2">SAORIC-696</strain>
    </source>
</reference>
<evidence type="ECO:0000313" key="2">
    <source>
        <dbReference type="Proteomes" id="UP001214250"/>
    </source>
</evidence>
<keyword evidence="2" id="KW-1185">Reference proteome</keyword>
<proteinExistence type="predicted"/>
<dbReference type="EMBL" id="CP117811">
    <property type="protein sequence ID" value="WDE97364.1"/>
    <property type="molecule type" value="Genomic_DNA"/>
</dbReference>
<dbReference type="RefSeq" id="WP_274151702.1">
    <property type="nucleotide sequence ID" value="NZ_CP117811.1"/>
</dbReference>
<organism evidence="1 2">
    <name type="scientific">Lentisphaera profundi</name>
    <dbReference type="NCBI Taxonomy" id="1658616"/>
    <lineage>
        <taxon>Bacteria</taxon>
        <taxon>Pseudomonadati</taxon>
        <taxon>Lentisphaerota</taxon>
        <taxon>Lentisphaeria</taxon>
        <taxon>Lentisphaerales</taxon>
        <taxon>Lentisphaeraceae</taxon>
        <taxon>Lentisphaera</taxon>
    </lineage>
</organism>
<accession>A0ABY7VVR3</accession>
<dbReference type="Proteomes" id="UP001214250">
    <property type="component" value="Chromosome 1"/>
</dbReference>
<gene>
    <name evidence="1" type="ORF">PQO03_05285</name>
</gene>
<name>A0ABY7VVR3_9BACT</name>
<protein>
    <submittedName>
        <fullName evidence="1">Uncharacterized protein</fullName>
    </submittedName>
</protein>
<sequence length="70" mass="8386">MKSYDTSVVFMDNRVEKANDKLSRKRILAKDCCLCNDHWIHSTSHPFFRILNRLFHPSTYYCQCENNKQS</sequence>